<dbReference type="AlphaFoldDB" id="A0A9Q0MKH0"/>
<proteinExistence type="predicted"/>
<evidence type="ECO:0000313" key="1">
    <source>
        <dbReference type="EMBL" id="KAJ6633025.1"/>
    </source>
</evidence>
<comment type="caution">
    <text evidence="1">The sequence shown here is derived from an EMBL/GenBank/DDBJ whole genome shotgun (WGS) entry which is preliminary data.</text>
</comment>
<protein>
    <submittedName>
        <fullName evidence="1">Uncharacterized protein</fullName>
    </submittedName>
</protein>
<sequence>MVIRLPCSEIKLTSFLGKVGTIGKTLASPSGLIKKLTSSTYLPGGNNSVKFGSTHQIDSENKGMYVNRLQIKLDKSSQINHIYSVNIY</sequence>
<organism evidence="1 2">
    <name type="scientific">Pseudolycoriella hygida</name>
    <dbReference type="NCBI Taxonomy" id="35572"/>
    <lineage>
        <taxon>Eukaryota</taxon>
        <taxon>Metazoa</taxon>
        <taxon>Ecdysozoa</taxon>
        <taxon>Arthropoda</taxon>
        <taxon>Hexapoda</taxon>
        <taxon>Insecta</taxon>
        <taxon>Pterygota</taxon>
        <taxon>Neoptera</taxon>
        <taxon>Endopterygota</taxon>
        <taxon>Diptera</taxon>
        <taxon>Nematocera</taxon>
        <taxon>Sciaroidea</taxon>
        <taxon>Sciaridae</taxon>
        <taxon>Pseudolycoriella</taxon>
    </lineage>
</organism>
<name>A0A9Q0MKH0_9DIPT</name>
<accession>A0A9Q0MKH0</accession>
<dbReference type="Proteomes" id="UP001151699">
    <property type="component" value="Unassembled WGS sequence"/>
</dbReference>
<gene>
    <name evidence="1" type="ORF">Bhyg_16869</name>
</gene>
<keyword evidence="2" id="KW-1185">Reference proteome</keyword>
<reference evidence="1" key="1">
    <citation type="submission" date="2022-07" db="EMBL/GenBank/DDBJ databases">
        <authorList>
            <person name="Trinca V."/>
            <person name="Uliana J.V.C."/>
            <person name="Torres T.T."/>
            <person name="Ward R.J."/>
            <person name="Monesi N."/>
        </authorList>
    </citation>
    <scope>NUCLEOTIDE SEQUENCE</scope>
    <source>
        <strain evidence="1">HSMRA1968</strain>
        <tissue evidence="1">Whole embryos</tissue>
    </source>
</reference>
<evidence type="ECO:0000313" key="2">
    <source>
        <dbReference type="Proteomes" id="UP001151699"/>
    </source>
</evidence>
<dbReference type="EMBL" id="WJQU01002292">
    <property type="protein sequence ID" value="KAJ6633025.1"/>
    <property type="molecule type" value="Genomic_DNA"/>
</dbReference>